<comment type="subcellular location">
    <subcellularLocation>
        <location evidence="1">Membrane</location>
        <topology evidence="1">Multi-pass membrane protein</topology>
    </subcellularLocation>
</comment>
<dbReference type="InterPro" id="IPR050638">
    <property type="entry name" value="AA-Vitamin_Transporters"/>
</dbReference>
<dbReference type="InterPro" id="IPR037185">
    <property type="entry name" value="EmrE-like"/>
</dbReference>
<comment type="similarity">
    <text evidence="2">Belongs to the EamA transporter family.</text>
</comment>
<feature type="domain" description="EamA" evidence="7">
    <location>
        <begin position="151"/>
        <end position="287"/>
    </location>
</feature>
<evidence type="ECO:0000256" key="5">
    <source>
        <dbReference type="ARBA" id="ARBA00023136"/>
    </source>
</evidence>
<dbReference type="KEGG" id="acru:HHL28_07305"/>
<evidence type="ECO:0000256" key="6">
    <source>
        <dbReference type="SAM" id="Phobius"/>
    </source>
</evidence>
<evidence type="ECO:0000259" key="7">
    <source>
        <dbReference type="Pfam" id="PF00892"/>
    </source>
</evidence>
<dbReference type="InterPro" id="IPR000620">
    <property type="entry name" value="EamA_dom"/>
</dbReference>
<name>A0A858R691_9PROT</name>
<dbReference type="Pfam" id="PF00892">
    <property type="entry name" value="EamA"/>
    <property type="match status" value="2"/>
</dbReference>
<evidence type="ECO:0000256" key="4">
    <source>
        <dbReference type="ARBA" id="ARBA00022989"/>
    </source>
</evidence>
<dbReference type="GO" id="GO:0016020">
    <property type="term" value="C:membrane"/>
    <property type="evidence" value="ECO:0007669"/>
    <property type="project" value="UniProtKB-SubCell"/>
</dbReference>
<evidence type="ECO:0000256" key="3">
    <source>
        <dbReference type="ARBA" id="ARBA00022692"/>
    </source>
</evidence>
<keyword evidence="5 6" id="KW-0472">Membrane</keyword>
<organism evidence="8 9">
    <name type="scientific">Aerophototrophica crusticola</name>
    <dbReference type="NCBI Taxonomy" id="1709002"/>
    <lineage>
        <taxon>Bacteria</taxon>
        <taxon>Pseudomonadati</taxon>
        <taxon>Pseudomonadota</taxon>
        <taxon>Alphaproteobacteria</taxon>
        <taxon>Rhodospirillales</taxon>
        <taxon>Rhodospirillaceae</taxon>
        <taxon>Aerophototrophica</taxon>
    </lineage>
</organism>
<feature type="transmembrane region" description="Helical" evidence="6">
    <location>
        <begin position="35"/>
        <end position="52"/>
    </location>
</feature>
<feature type="transmembrane region" description="Helical" evidence="6">
    <location>
        <begin position="119"/>
        <end position="137"/>
    </location>
</feature>
<feature type="transmembrane region" description="Helical" evidence="6">
    <location>
        <begin position="149"/>
        <end position="171"/>
    </location>
</feature>
<feature type="domain" description="EamA" evidence="7">
    <location>
        <begin position="6"/>
        <end position="136"/>
    </location>
</feature>
<feature type="transmembrane region" description="Helical" evidence="6">
    <location>
        <begin position="178"/>
        <end position="198"/>
    </location>
</feature>
<dbReference type="AlphaFoldDB" id="A0A858R691"/>
<evidence type="ECO:0000313" key="9">
    <source>
        <dbReference type="Proteomes" id="UP000501891"/>
    </source>
</evidence>
<feature type="transmembrane region" description="Helical" evidence="6">
    <location>
        <begin position="218"/>
        <end position="238"/>
    </location>
</feature>
<dbReference type="SUPFAM" id="SSF103481">
    <property type="entry name" value="Multidrug resistance efflux transporter EmrE"/>
    <property type="match status" value="2"/>
</dbReference>
<feature type="transmembrane region" description="Helical" evidence="6">
    <location>
        <begin position="88"/>
        <end position="107"/>
    </location>
</feature>
<dbReference type="PANTHER" id="PTHR32322:SF2">
    <property type="entry name" value="EAMA DOMAIN-CONTAINING PROTEIN"/>
    <property type="match status" value="1"/>
</dbReference>
<dbReference type="Proteomes" id="UP000501891">
    <property type="component" value="Chromosome"/>
</dbReference>
<protein>
    <submittedName>
        <fullName evidence="8">EamA family transporter</fullName>
    </submittedName>
</protein>
<sequence>MSSNNLLYAATILIWGSTWFVIKFQLGVVDPSVSVAYRFALAGGLLLAWLAIRRQPLVPPRHGWHWVAITGILTFSGNYLFVYKATSLLPSGLVAVAGSVLTLMNVVNARIFLGQPLRPVVLLGGTIGVLGVLMLFGPEITAHGLGGGALLGFGLMMGANLCASLGNMAVAKARKAEVPLFAATAWGMLLGSATMAVIAAVRGVPFTFDPSLPYVGSLLYLALAGSVAAFLCYFTLLGRIGADRAGYVAVMVPIVALVISTLFESYEWTPVGAAGLALAVGGNLLVMTPPSRLPRWRFLGAEAKP</sequence>
<feature type="transmembrane region" description="Helical" evidence="6">
    <location>
        <begin position="269"/>
        <end position="287"/>
    </location>
</feature>
<feature type="transmembrane region" description="Helical" evidence="6">
    <location>
        <begin position="64"/>
        <end position="82"/>
    </location>
</feature>
<feature type="transmembrane region" description="Helical" evidence="6">
    <location>
        <begin position="7"/>
        <end position="29"/>
    </location>
</feature>
<evidence type="ECO:0000256" key="2">
    <source>
        <dbReference type="ARBA" id="ARBA00007362"/>
    </source>
</evidence>
<reference evidence="8" key="1">
    <citation type="submission" date="2020-04" db="EMBL/GenBank/DDBJ databases">
        <title>A desert anoxygenic phototrophic bacterium fixes CO2 using RubisCO under aerobic conditions.</title>
        <authorList>
            <person name="Tang K."/>
        </authorList>
    </citation>
    <scope>NUCLEOTIDE SEQUENCE [LARGE SCALE GENOMIC DNA]</scope>
    <source>
        <strain evidence="8">MIMtkB3</strain>
    </source>
</reference>
<evidence type="ECO:0000313" key="8">
    <source>
        <dbReference type="EMBL" id="QJE72921.1"/>
    </source>
</evidence>
<keyword evidence="9" id="KW-1185">Reference proteome</keyword>
<evidence type="ECO:0000256" key="1">
    <source>
        <dbReference type="ARBA" id="ARBA00004141"/>
    </source>
</evidence>
<dbReference type="PANTHER" id="PTHR32322">
    <property type="entry name" value="INNER MEMBRANE TRANSPORTER"/>
    <property type="match status" value="1"/>
</dbReference>
<proteinExistence type="inferred from homology"/>
<accession>A0A858R691</accession>
<keyword evidence="3 6" id="KW-0812">Transmembrane</keyword>
<keyword evidence="4 6" id="KW-1133">Transmembrane helix</keyword>
<feature type="transmembrane region" description="Helical" evidence="6">
    <location>
        <begin position="245"/>
        <end position="263"/>
    </location>
</feature>
<dbReference type="EMBL" id="CP051775">
    <property type="protein sequence ID" value="QJE72921.1"/>
    <property type="molecule type" value="Genomic_DNA"/>
</dbReference>
<gene>
    <name evidence="8" type="ORF">HHL28_07305</name>
</gene>